<dbReference type="EMBL" id="CADIKB010000063">
    <property type="protein sequence ID" value="CAB3739984.1"/>
    <property type="molecule type" value="Genomic_DNA"/>
</dbReference>
<dbReference type="RefSeq" id="WP_175145575.1">
    <property type="nucleotide sequence ID" value="NZ_CADFGL010000059.1"/>
</dbReference>
<gene>
    <name evidence="1" type="ORF">LMG22037_06348</name>
</gene>
<organism evidence="1 2">
    <name type="scientific">Paraburkholderia phenoliruptrix</name>
    <dbReference type="NCBI Taxonomy" id="252970"/>
    <lineage>
        <taxon>Bacteria</taxon>
        <taxon>Pseudomonadati</taxon>
        <taxon>Pseudomonadota</taxon>
        <taxon>Betaproteobacteria</taxon>
        <taxon>Burkholderiales</taxon>
        <taxon>Burkholderiaceae</taxon>
        <taxon>Paraburkholderia</taxon>
    </lineage>
</organism>
<accession>A0A6J5CMV4</accession>
<dbReference type="Proteomes" id="UP000494249">
    <property type="component" value="Unassembled WGS sequence"/>
</dbReference>
<dbReference type="AlphaFoldDB" id="A0A6J5CMV4"/>
<proteinExistence type="predicted"/>
<protein>
    <submittedName>
        <fullName evidence="1">Uncharacterized protein</fullName>
    </submittedName>
</protein>
<evidence type="ECO:0000313" key="2">
    <source>
        <dbReference type="Proteomes" id="UP000494249"/>
    </source>
</evidence>
<sequence length="278" mass="30060">MTQNTFSTTRLIGGGGKGIRLVDGTHMLQRQGCSSTINGKIGAAFLEVRLAVPYCVSELFYEDGDHGPQHNARGRYSAGDFMNPHDIIPGSLVEDALNWIEATTRRRPGAIRQQIHAYMFGFGSPPPQHAKALAGIGAPGWVDSPARDLLLLRFRYDSGTQSVIDAQSNSVVAKLPETSSSALPGTFDPSTVEVTSDDAEASATLLKALRIGFHQCDTRRGSDYCMRRLTWLAAALFQEAYPGREIEVFVLADDAETPASLVEPASVRRIPQANSALV</sequence>
<evidence type="ECO:0000313" key="1">
    <source>
        <dbReference type="EMBL" id="CAB3739984.1"/>
    </source>
</evidence>
<reference evidence="1 2" key="1">
    <citation type="submission" date="2020-04" db="EMBL/GenBank/DDBJ databases">
        <authorList>
            <person name="De Canck E."/>
        </authorList>
    </citation>
    <scope>NUCLEOTIDE SEQUENCE [LARGE SCALE GENOMIC DNA]</scope>
    <source>
        <strain evidence="1 2">LMG 22037</strain>
    </source>
</reference>
<name>A0A6J5CMV4_9BURK</name>